<keyword evidence="3" id="KW-1185">Reference proteome</keyword>
<dbReference type="InterPro" id="IPR029039">
    <property type="entry name" value="Flavoprotein-like_sf"/>
</dbReference>
<dbReference type="SUPFAM" id="SSF52218">
    <property type="entry name" value="Flavoproteins"/>
    <property type="match status" value="1"/>
</dbReference>
<dbReference type="PANTHER" id="PTHR39201:SF1">
    <property type="entry name" value="FLAVODOXIN-LIKE DOMAIN-CONTAINING PROTEIN"/>
    <property type="match status" value="1"/>
</dbReference>
<organism evidence="2 3">
    <name type="scientific">Fumia xinanensis</name>
    <dbReference type="NCBI Taxonomy" id="2763659"/>
    <lineage>
        <taxon>Bacteria</taxon>
        <taxon>Bacillati</taxon>
        <taxon>Bacillota</taxon>
        <taxon>Clostridia</taxon>
        <taxon>Eubacteriales</taxon>
        <taxon>Oscillospiraceae</taxon>
        <taxon>Fumia</taxon>
    </lineage>
</organism>
<dbReference type="Pfam" id="PF12682">
    <property type="entry name" value="Flavodoxin_4"/>
    <property type="match status" value="1"/>
</dbReference>
<protein>
    <submittedName>
        <fullName evidence="2">Flavodoxin</fullName>
    </submittedName>
</protein>
<evidence type="ECO:0000259" key="1">
    <source>
        <dbReference type="Pfam" id="PF12682"/>
    </source>
</evidence>
<dbReference type="PANTHER" id="PTHR39201">
    <property type="entry name" value="EXPORTED PROTEIN-RELATED"/>
    <property type="match status" value="1"/>
</dbReference>
<reference evidence="2" key="1">
    <citation type="submission" date="2020-08" db="EMBL/GenBank/DDBJ databases">
        <title>Genome public.</title>
        <authorList>
            <person name="Liu C."/>
            <person name="Sun Q."/>
        </authorList>
    </citation>
    <scope>NUCLEOTIDE SEQUENCE</scope>
    <source>
        <strain evidence="2">NSJ-33</strain>
    </source>
</reference>
<dbReference type="InterPro" id="IPR008254">
    <property type="entry name" value="Flavodoxin/NO_synth"/>
</dbReference>
<dbReference type="Proteomes" id="UP000610760">
    <property type="component" value="Unassembled WGS sequence"/>
</dbReference>
<name>A0A926E4R6_9FIRM</name>
<sequence>MSTEKQKILVAYFSHRGENYFNGKLVNLTVGNTELAAKLIAEETHGDLFEIKTVKKYPFVYQECTIEAQNELRVGSRPALAEGVDISGYDMIFLGFPNWWGTMPMPVWTFLEAYDFSSKIIFPFCTHEGSGMGKSERDLKEICPMTKVLKGLPIRGTEVKDAERTIKAWLKNNLEGL</sequence>
<dbReference type="GO" id="GO:0016651">
    <property type="term" value="F:oxidoreductase activity, acting on NAD(P)H"/>
    <property type="evidence" value="ECO:0007669"/>
    <property type="project" value="UniProtKB-ARBA"/>
</dbReference>
<accession>A0A926E4R6</accession>
<feature type="domain" description="Flavodoxin-like" evidence="1">
    <location>
        <begin position="29"/>
        <end position="172"/>
    </location>
</feature>
<dbReference type="Gene3D" id="3.40.50.360">
    <property type="match status" value="1"/>
</dbReference>
<evidence type="ECO:0000313" key="2">
    <source>
        <dbReference type="EMBL" id="MBC8559211.1"/>
    </source>
</evidence>
<dbReference type="GO" id="GO:0010181">
    <property type="term" value="F:FMN binding"/>
    <property type="evidence" value="ECO:0007669"/>
    <property type="project" value="InterPro"/>
</dbReference>
<dbReference type="RefSeq" id="WP_249294088.1">
    <property type="nucleotide sequence ID" value="NZ_JACRSV010000001.1"/>
</dbReference>
<dbReference type="EMBL" id="JACRSV010000001">
    <property type="protein sequence ID" value="MBC8559211.1"/>
    <property type="molecule type" value="Genomic_DNA"/>
</dbReference>
<dbReference type="AlphaFoldDB" id="A0A926E4R6"/>
<proteinExistence type="predicted"/>
<comment type="caution">
    <text evidence="2">The sequence shown here is derived from an EMBL/GenBank/DDBJ whole genome shotgun (WGS) entry which is preliminary data.</text>
</comment>
<evidence type="ECO:0000313" key="3">
    <source>
        <dbReference type="Proteomes" id="UP000610760"/>
    </source>
</evidence>
<gene>
    <name evidence="2" type="ORF">H8710_03915</name>
</gene>